<gene>
    <name evidence="1" type="primary">PARPA_14070.1 scaffold 47526</name>
</gene>
<reference evidence="1 2" key="1">
    <citation type="submission" date="2014-09" db="EMBL/GenBank/DDBJ databases">
        <authorList>
            <person name="Ellenberger Sabrina"/>
        </authorList>
    </citation>
    <scope>NUCLEOTIDE SEQUENCE [LARGE SCALE GENOMIC DNA]</scope>
    <source>
        <strain evidence="1 2">CBS 412.66</strain>
    </source>
</reference>
<dbReference type="AlphaFoldDB" id="A0A0B7NX72"/>
<evidence type="ECO:0000313" key="2">
    <source>
        <dbReference type="Proteomes" id="UP000054107"/>
    </source>
</evidence>
<name>A0A0B7NX72_9FUNG</name>
<evidence type="ECO:0000313" key="1">
    <source>
        <dbReference type="EMBL" id="CEP19754.1"/>
    </source>
</evidence>
<dbReference type="EMBL" id="LN734067">
    <property type="protein sequence ID" value="CEP19754.1"/>
    <property type="molecule type" value="Genomic_DNA"/>
</dbReference>
<organism evidence="1 2">
    <name type="scientific">Parasitella parasitica</name>
    <dbReference type="NCBI Taxonomy" id="35722"/>
    <lineage>
        <taxon>Eukaryota</taxon>
        <taxon>Fungi</taxon>
        <taxon>Fungi incertae sedis</taxon>
        <taxon>Mucoromycota</taxon>
        <taxon>Mucoromycotina</taxon>
        <taxon>Mucoromycetes</taxon>
        <taxon>Mucorales</taxon>
        <taxon>Mucorineae</taxon>
        <taxon>Mucoraceae</taxon>
        <taxon>Parasitella</taxon>
    </lineage>
</organism>
<dbReference type="OrthoDB" id="2282345at2759"/>
<dbReference type="Proteomes" id="UP000054107">
    <property type="component" value="Unassembled WGS sequence"/>
</dbReference>
<protein>
    <submittedName>
        <fullName evidence="1">Uncharacterized protein</fullName>
    </submittedName>
</protein>
<proteinExistence type="predicted"/>
<sequence>MLFLQRNIAINLKKLEIIFETCLKDAVEYVTAPIGVTNSNFFFGEDLSGSECSHKSNTNDELELEEQERRITESIDQQIKNLESVDEDFLIANDWEIFIAE</sequence>
<accession>A0A0B7NX72</accession>
<keyword evidence="2" id="KW-1185">Reference proteome</keyword>